<evidence type="ECO:0008006" key="5">
    <source>
        <dbReference type="Google" id="ProtNLM"/>
    </source>
</evidence>
<accession>A0AAV4IAV1</accession>
<feature type="region of interest" description="Disordered" evidence="1">
    <location>
        <begin position="47"/>
        <end position="73"/>
    </location>
</feature>
<proteinExistence type="predicted"/>
<dbReference type="EMBL" id="BMAT01002469">
    <property type="protein sequence ID" value="GFS07457.1"/>
    <property type="molecule type" value="Genomic_DNA"/>
</dbReference>
<sequence length="103" mass="10992">MKKHLANGLLAAGFLGMTTLCLLQTGSRICGTPVLRAVTRTETVVDLRRNKTSGTEMEESSHGQTSPAPGEHATPQKVIILTYMRSGSSLTGNILQQSPQVRG</sequence>
<protein>
    <recommendedName>
        <fullName evidence="5">Sulfotransferase domain-containing protein</fullName>
    </recommendedName>
</protein>
<comment type="caution">
    <text evidence="3">The sequence shown here is derived from an EMBL/GenBank/DDBJ whole genome shotgun (WGS) entry which is preliminary data.</text>
</comment>
<name>A0AAV4IAV1_9GAST</name>
<gene>
    <name evidence="3" type="ORF">ElyMa_001249300</name>
</gene>
<dbReference type="Proteomes" id="UP000762676">
    <property type="component" value="Unassembled WGS sequence"/>
</dbReference>
<organism evidence="3 4">
    <name type="scientific">Elysia marginata</name>
    <dbReference type="NCBI Taxonomy" id="1093978"/>
    <lineage>
        <taxon>Eukaryota</taxon>
        <taxon>Metazoa</taxon>
        <taxon>Spiralia</taxon>
        <taxon>Lophotrochozoa</taxon>
        <taxon>Mollusca</taxon>
        <taxon>Gastropoda</taxon>
        <taxon>Heterobranchia</taxon>
        <taxon>Euthyneura</taxon>
        <taxon>Panpulmonata</taxon>
        <taxon>Sacoglossa</taxon>
        <taxon>Placobranchoidea</taxon>
        <taxon>Plakobranchidae</taxon>
        <taxon>Elysia</taxon>
    </lineage>
</organism>
<keyword evidence="2" id="KW-0732">Signal</keyword>
<evidence type="ECO:0000313" key="3">
    <source>
        <dbReference type="EMBL" id="GFS07457.1"/>
    </source>
</evidence>
<dbReference type="AlphaFoldDB" id="A0AAV4IAV1"/>
<evidence type="ECO:0000256" key="2">
    <source>
        <dbReference type="SAM" id="SignalP"/>
    </source>
</evidence>
<evidence type="ECO:0000256" key="1">
    <source>
        <dbReference type="SAM" id="MobiDB-lite"/>
    </source>
</evidence>
<feature type="chain" id="PRO_5043685775" description="Sulfotransferase domain-containing protein" evidence="2">
    <location>
        <begin position="24"/>
        <end position="103"/>
    </location>
</feature>
<feature type="signal peptide" evidence="2">
    <location>
        <begin position="1"/>
        <end position="23"/>
    </location>
</feature>
<reference evidence="3 4" key="1">
    <citation type="journal article" date="2021" name="Elife">
        <title>Chloroplast acquisition without the gene transfer in kleptoplastic sea slugs, Plakobranchus ocellatus.</title>
        <authorList>
            <person name="Maeda T."/>
            <person name="Takahashi S."/>
            <person name="Yoshida T."/>
            <person name="Shimamura S."/>
            <person name="Takaki Y."/>
            <person name="Nagai Y."/>
            <person name="Toyoda A."/>
            <person name="Suzuki Y."/>
            <person name="Arimoto A."/>
            <person name="Ishii H."/>
            <person name="Satoh N."/>
            <person name="Nishiyama T."/>
            <person name="Hasebe M."/>
            <person name="Maruyama T."/>
            <person name="Minagawa J."/>
            <person name="Obokata J."/>
            <person name="Shigenobu S."/>
        </authorList>
    </citation>
    <scope>NUCLEOTIDE SEQUENCE [LARGE SCALE GENOMIC DNA]</scope>
</reference>
<evidence type="ECO:0000313" key="4">
    <source>
        <dbReference type="Proteomes" id="UP000762676"/>
    </source>
</evidence>
<keyword evidence="4" id="KW-1185">Reference proteome</keyword>